<dbReference type="Gene3D" id="3.40.30.10">
    <property type="entry name" value="Glutaredoxin"/>
    <property type="match status" value="1"/>
</dbReference>
<evidence type="ECO:0000313" key="3">
    <source>
        <dbReference type="Proteomes" id="UP001630127"/>
    </source>
</evidence>
<feature type="domain" description="Thioredoxin" evidence="1">
    <location>
        <begin position="21"/>
        <end position="78"/>
    </location>
</feature>
<dbReference type="InterPro" id="IPR050620">
    <property type="entry name" value="Thioredoxin_H-type-like"/>
</dbReference>
<dbReference type="Proteomes" id="UP001630127">
    <property type="component" value="Unassembled WGS sequence"/>
</dbReference>
<accession>A0ABD3AE55</accession>
<dbReference type="SUPFAM" id="SSF52833">
    <property type="entry name" value="Thioredoxin-like"/>
    <property type="match status" value="1"/>
</dbReference>
<dbReference type="Pfam" id="PF00085">
    <property type="entry name" value="Thioredoxin"/>
    <property type="match status" value="1"/>
</dbReference>
<dbReference type="InterPro" id="IPR036249">
    <property type="entry name" value="Thioredoxin-like_sf"/>
</dbReference>
<gene>
    <name evidence="2" type="ORF">ACH5RR_008796</name>
</gene>
<dbReference type="PANTHER" id="PTHR10438">
    <property type="entry name" value="THIOREDOXIN"/>
    <property type="match status" value="1"/>
</dbReference>
<reference evidence="2 3" key="1">
    <citation type="submission" date="2024-11" db="EMBL/GenBank/DDBJ databases">
        <title>A near-complete genome assembly of Cinchona calisaya.</title>
        <authorList>
            <person name="Lian D.C."/>
            <person name="Zhao X.W."/>
            <person name="Wei L."/>
        </authorList>
    </citation>
    <scope>NUCLEOTIDE SEQUENCE [LARGE SCALE GENOMIC DNA]</scope>
    <source>
        <tissue evidence="2">Nenye</tissue>
    </source>
</reference>
<dbReference type="PANTHER" id="PTHR10438:SF460">
    <property type="entry name" value="THIOREDOXIN"/>
    <property type="match status" value="1"/>
</dbReference>
<protein>
    <recommendedName>
        <fullName evidence="1">Thioredoxin domain-containing protein</fullName>
    </recommendedName>
</protein>
<evidence type="ECO:0000259" key="1">
    <source>
        <dbReference type="Pfam" id="PF00085"/>
    </source>
</evidence>
<comment type="caution">
    <text evidence="2">The sequence shown here is derived from an EMBL/GenBank/DDBJ whole genome shotgun (WGS) entry which is preliminary data.</text>
</comment>
<sequence>MERKRQRQQAEAQDPEVVYVLKDAWCGPYHYISPIYTSLASRHPKVVFLKADIDDEAIEVDVRWNVSSLPTYKRWKEG</sequence>
<dbReference type="CDD" id="cd02947">
    <property type="entry name" value="TRX_family"/>
    <property type="match status" value="1"/>
</dbReference>
<dbReference type="AlphaFoldDB" id="A0ABD3AE55"/>
<organism evidence="2 3">
    <name type="scientific">Cinchona calisaya</name>
    <dbReference type="NCBI Taxonomy" id="153742"/>
    <lineage>
        <taxon>Eukaryota</taxon>
        <taxon>Viridiplantae</taxon>
        <taxon>Streptophyta</taxon>
        <taxon>Embryophyta</taxon>
        <taxon>Tracheophyta</taxon>
        <taxon>Spermatophyta</taxon>
        <taxon>Magnoliopsida</taxon>
        <taxon>eudicotyledons</taxon>
        <taxon>Gunneridae</taxon>
        <taxon>Pentapetalae</taxon>
        <taxon>asterids</taxon>
        <taxon>lamiids</taxon>
        <taxon>Gentianales</taxon>
        <taxon>Rubiaceae</taxon>
        <taxon>Cinchonoideae</taxon>
        <taxon>Cinchoneae</taxon>
        <taxon>Cinchona</taxon>
    </lineage>
</organism>
<name>A0ABD3AE55_9GENT</name>
<evidence type="ECO:0000313" key="2">
    <source>
        <dbReference type="EMBL" id="KAL3529474.1"/>
    </source>
</evidence>
<proteinExistence type="predicted"/>
<dbReference type="EMBL" id="JBJUIK010000004">
    <property type="protein sequence ID" value="KAL3529474.1"/>
    <property type="molecule type" value="Genomic_DNA"/>
</dbReference>
<dbReference type="InterPro" id="IPR013766">
    <property type="entry name" value="Thioredoxin_domain"/>
</dbReference>
<keyword evidence="3" id="KW-1185">Reference proteome</keyword>